<accession>A0ABR3GN38</accession>
<name>A0ABR3GN38_9PEZI</name>
<dbReference type="Proteomes" id="UP001447188">
    <property type="component" value="Unassembled WGS sequence"/>
</dbReference>
<protein>
    <submittedName>
        <fullName evidence="2">Uncharacterized protein</fullName>
    </submittedName>
</protein>
<reference evidence="2 3" key="1">
    <citation type="submission" date="2024-02" db="EMBL/GenBank/DDBJ databases">
        <title>Discinaceae phylogenomics.</title>
        <authorList>
            <person name="Dirks A.C."/>
            <person name="James T.Y."/>
        </authorList>
    </citation>
    <scope>NUCLEOTIDE SEQUENCE [LARGE SCALE GENOMIC DNA]</scope>
    <source>
        <strain evidence="2 3">ACD0624</strain>
    </source>
</reference>
<evidence type="ECO:0000256" key="1">
    <source>
        <dbReference type="SAM" id="MobiDB-lite"/>
    </source>
</evidence>
<sequence length="396" mass="43402">MDSPEPYVSVGCLKCGASDHVATNRNCPRPRKTAPATYMTPVQAHVVKKNISRSPKKPAVDNHHLKEAKVGDDTKFWYYISDDSEEGEQGDPRSGKRICIDTNQTQGSTTHGECHGFVEDGVRMALDPIDESMQLGLSSKHMISKGSGKFGRDRVIKSNQSDDKVVRTATYGTGTGDPITPSGPQGVQTDAGLRPGPGNTYNWSGLGPIPSLPWKVSTTSPLSPVKHSVPSPGSEIKATKTPRQRKIVPKSPAFEERGGAWELDTLSQKQLRRGAKVPYLVPTVDRSQQDVGLVAGATQGKVHPPHLLRQPAPVQPSPVQPSPVQYSRYPAVTPRHTNRTFAESIEDSFSAEKAEIMRFRYNYMGARNTIQQPRVQYAPDRVQGWRECRSMGTGLE</sequence>
<evidence type="ECO:0000313" key="3">
    <source>
        <dbReference type="Proteomes" id="UP001447188"/>
    </source>
</evidence>
<dbReference type="EMBL" id="JBBBZM010000036">
    <property type="protein sequence ID" value="KAL0637340.1"/>
    <property type="molecule type" value="Genomic_DNA"/>
</dbReference>
<gene>
    <name evidence="2" type="ORF">Q9L58_003673</name>
</gene>
<evidence type="ECO:0000313" key="2">
    <source>
        <dbReference type="EMBL" id="KAL0637340.1"/>
    </source>
</evidence>
<proteinExistence type="predicted"/>
<feature type="region of interest" description="Disordered" evidence="1">
    <location>
        <begin position="223"/>
        <end position="250"/>
    </location>
</feature>
<keyword evidence="3" id="KW-1185">Reference proteome</keyword>
<comment type="caution">
    <text evidence="2">The sequence shown here is derived from an EMBL/GenBank/DDBJ whole genome shotgun (WGS) entry which is preliminary data.</text>
</comment>
<organism evidence="2 3">
    <name type="scientific">Discina gigas</name>
    <dbReference type="NCBI Taxonomy" id="1032678"/>
    <lineage>
        <taxon>Eukaryota</taxon>
        <taxon>Fungi</taxon>
        <taxon>Dikarya</taxon>
        <taxon>Ascomycota</taxon>
        <taxon>Pezizomycotina</taxon>
        <taxon>Pezizomycetes</taxon>
        <taxon>Pezizales</taxon>
        <taxon>Discinaceae</taxon>
        <taxon>Discina</taxon>
    </lineage>
</organism>